<feature type="domain" description="Glycosyltransferase subfamily 4-like N-terminal" evidence="2">
    <location>
        <begin position="10"/>
        <end position="176"/>
    </location>
</feature>
<evidence type="ECO:0000259" key="2">
    <source>
        <dbReference type="Pfam" id="PF13439"/>
    </source>
</evidence>
<dbReference type="SUPFAM" id="SSF53756">
    <property type="entry name" value="UDP-Glycosyltransferase/glycogen phosphorylase"/>
    <property type="match status" value="1"/>
</dbReference>
<dbReference type="Gene3D" id="3.40.50.2000">
    <property type="entry name" value="Glycogen Phosphorylase B"/>
    <property type="match status" value="2"/>
</dbReference>
<protein>
    <submittedName>
        <fullName evidence="3">Glycosyltransferase involved in cell wall biosynthesis</fullName>
    </submittedName>
</protein>
<reference evidence="3 4" key="1">
    <citation type="submission" date="2023-03" db="EMBL/GenBank/DDBJ databases">
        <authorList>
            <person name="Pearce D."/>
        </authorList>
    </citation>
    <scope>NUCLEOTIDE SEQUENCE [LARGE SCALE GENOMIC DNA]</scope>
    <source>
        <strain evidence="3">Msz</strain>
    </source>
</reference>
<dbReference type="InterPro" id="IPR028098">
    <property type="entry name" value="Glyco_trans_4-like_N"/>
</dbReference>
<organism evidence="3 4">
    <name type="scientific">Methylocaldum szegediense</name>
    <dbReference type="NCBI Taxonomy" id="73780"/>
    <lineage>
        <taxon>Bacteria</taxon>
        <taxon>Pseudomonadati</taxon>
        <taxon>Pseudomonadota</taxon>
        <taxon>Gammaproteobacteria</taxon>
        <taxon>Methylococcales</taxon>
        <taxon>Methylococcaceae</taxon>
        <taxon>Methylocaldum</taxon>
    </lineage>
</organism>
<evidence type="ECO:0000313" key="3">
    <source>
        <dbReference type="EMBL" id="CAI8925357.1"/>
    </source>
</evidence>
<dbReference type="PANTHER" id="PTHR46401">
    <property type="entry name" value="GLYCOSYLTRANSFERASE WBBK-RELATED"/>
    <property type="match status" value="1"/>
</dbReference>
<evidence type="ECO:0000313" key="4">
    <source>
        <dbReference type="Proteomes" id="UP001162030"/>
    </source>
</evidence>
<evidence type="ECO:0000256" key="1">
    <source>
        <dbReference type="ARBA" id="ARBA00022679"/>
    </source>
</evidence>
<keyword evidence="4" id="KW-1185">Reference proteome</keyword>
<dbReference type="PANTHER" id="PTHR46401:SF2">
    <property type="entry name" value="GLYCOSYLTRANSFERASE WBBK-RELATED"/>
    <property type="match status" value="1"/>
</dbReference>
<gene>
    <name evidence="3" type="ORF">MSZNOR_3925</name>
</gene>
<dbReference type="Proteomes" id="UP001162030">
    <property type="component" value="Chromosome"/>
</dbReference>
<dbReference type="CDD" id="cd03801">
    <property type="entry name" value="GT4_PimA-like"/>
    <property type="match status" value="1"/>
</dbReference>
<dbReference type="Pfam" id="PF13692">
    <property type="entry name" value="Glyco_trans_1_4"/>
    <property type="match status" value="1"/>
</dbReference>
<name>A0ABN8X7Q9_9GAMM</name>
<dbReference type="EMBL" id="OX458333">
    <property type="protein sequence ID" value="CAI8925357.1"/>
    <property type="molecule type" value="Genomic_DNA"/>
</dbReference>
<keyword evidence="1" id="KW-0808">Transferase</keyword>
<sequence>MNILMTADTIGGVWRYALELARGLEPFGVNILLATMGAPLSTEQRREVAALRHVRVTESRYKLVWMDDPWADIEAAGDWLLRLAENFKPALIHLNDYPHGALPWSAPVLMVGHSCVLSWWQAVHGVPAPARLDRYRDAVRTGLRAANGVIAPTAAMLAELHRLYGPLLAARVIFNGRTVQPQRKKKAFILSAGRLWDPGKNIAGLARIAPRLSWPVYVAGEARHPDGATAEFPNLRCLGPLSAKRLENWFAHASIYALPARYEPFGLSILEAASAGCALVLGDIASLREIWQDAALFIPPDDTERLASTLQELIDRPDLRHEYAVKARIRAARFTPERMAAAYWEIYRELTTDHRAAEYRAGTAARATSHRGLSP</sequence>
<accession>A0ABN8X7Q9</accession>
<proteinExistence type="predicted"/>
<dbReference type="Pfam" id="PF13439">
    <property type="entry name" value="Glyco_transf_4"/>
    <property type="match status" value="1"/>
</dbReference>
<dbReference type="RefSeq" id="WP_202901084.1">
    <property type="nucleotide sequence ID" value="NZ_OX458333.1"/>
</dbReference>